<feature type="transmembrane region" description="Helical" evidence="1">
    <location>
        <begin position="12"/>
        <end position="32"/>
    </location>
</feature>
<evidence type="ECO:0000256" key="1">
    <source>
        <dbReference type="SAM" id="Phobius"/>
    </source>
</evidence>
<evidence type="ECO:0000313" key="3">
    <source>
        <dbReference type="EMBL" id="RFC83268.1"/>
    </source>
</evidence>
<keyword evidence="1" id="KW-1133">Transmembrane helix</keyword>
<dbReference type="Proteomes" id="UP001595455">
    <property type="component" value="Unassembled WGS sequence"/>
</dbReference>
<evidence type="ECO:0000313" key="2">
    <source>
        <dbReference type="EMBL" id="MFC2996175.1"/>
    </source>
</evidence>
<dbReference type="EMBL" id="JBHRSF010000055">
    <property type="protein sequence ID" value="MFC2996175.1"/>
    <property type="molecule type" value="Genomic_DNA"/>
</dbReference>
<reference evidence="2" key="4">
    <citation type="submission" date="2024-09" db="EMBL/GenBank/DDBJ databases">
        <authorList>
            <person name="Sun Q."/>
            <person name="Mori K."/>
        </authorList>
    </citation>
    <scope>NUCLEOTIDE SEQUENCE</scope>
    <source>
        <strain evidence="2">KCTC 62575</strain>
    </source>
</reference>
<sequence length="249" mass="28675">MKIRTVQTTMSWILTAHIFIAIIAYEWLPASFRGSWIFIFLLLIAGSFLTVGWALILGLVTFVAVAVYFLLDLANQTYIERQLLLLFIIPITPVLLSAIRHNLQSSLDNFQSVEVYQQKIQYDVLPLSALDNVKTELNKMLEKALIPQYEIFQILITNHSLIEDMLGADVWKNTQNQIIEKLNCPSNEISFHFINQELSEIYSIVIRDSKQQEYPSFIQNLKDIATLRLNIKQEIIHSSSVNQMISGER</sequence>
<gene>
    <name evidence="2" type="ORF">ACFODO_13020</name>
    <name evidence="3" type="ORF">C9E89_011995</name>
</gene>
<reference evidence="5" key="3">
    <citation type="journal article" date="2019" name="Int. J. Syst. Evol. Microbiol.">
        <title>The Global Catalogue of Microorganisms (GCM) 10K type strain sequencing project: providing services to taxonomists for standard genome sequencing and annotation.</title>
        <authorList>
            <consortium name="The Broad Institute Genomics Platform"/>
            <consortium name="The Broad Institute Genome Sequencing Center for Infectious Disease"/>
            <person name="Wu L."/>
            <person name="Ma J."/>
        </authorList>
    </citation>
    <scope>NUCLEOTIDE SEQUENCE [LARGE SCALE GENOMIC DNA]</scope>
    <source>
        <strain evidence="5">KCTC 62575</strain>
    </source>
</reference>
<proteinExistence type="predicted"/>
<dbReference type="RefSeq" id="WP_107008575.1">
    <property type="nucleotide sequence ID" value="NZ_JBHRSF010000055.1"/>
</dbReference>
<reference evidence="2" key="1">
    <citation type="journal article" date="2014" name="Int. J. Syst. Evol. Microbiol.">
        <title>Complete genome of a new Firmicutes species belonging to the dominant human colonic microbiota ('Ruminococcus bicirculans') reveals two chromosomes and a selective capacity to utilize plant glucans.</title>
        <authorList>
            <consortium name="NISC Comparative Sequencing Program"/>
            <person name="Wegmann U."/>
            <person name="Louis P."/>
            <person name="Goesmann A."/>
            <person name="Henrissat B."/>
            <person name="Duncan S.H."/>
            <person name="Flint H.J."/>
        </authorList>
    </citation>
    <scope>NUCLEOTIDE SEQUENCE</scope>
    <source>
        <strain evidence="2">KCTC 62575</strain>
    </source>
</reference>
<name>A0A371YP76_9GAMM</name>
<protein>
    <submittedName>
        <fullName evidence="3">Uncharacterized protein</fullName>
    </submittedName>
</protein>
<feature type="transmembrane region" description="Helical" evidence="1">
    <location>
        <begin position="38"/>
        <end position="71"/>
    </location>
</feature>
<organism evidence="3 4">
    <name type="scientific">Acinetobacter sichuanensis</name>
    <dbReference type="NCBI Taxonomy" id="2136183"/>
    <lineage>
        <taxon>Bacteria</taxon>
        <taxon>Pseudomonadati</taxon>
        <taxon>Pseudomonadota</taxon>
        <taxon>Gammaproteobacteria</taxon>
        <taxon>Moraxellales</taxon>
        <taxon>Moraxellaceae</taxon>
        <taxon>Acinetobacter</taxon>
    </lineage>
</organism>
<dbReference type="OrthoDB" id="6710079at2"/>
<reference evidence="3 4" key="2">
    <citation type="submission" date="2018-08" db="EMBL/GenBank/DDBJ databases">
        <title>The draft genome of Acinetobacter sichuanensis strain WCHAc060041.</title>
        <authorList>
            <person name="Qin J."/>
            <person name="Feng Y."/>
            <person name="Zong Z."/>
        </authorList>
    </citation>
    <scope>NUCLEOTIDE SEQUENCE [LARGE SCALE GENOMIC DNA]</scope>
    <source>
        <strain evidence="3 4">WCHAc060041</strain>
    </source>
</reference>
<keyword evidence="1" id="KW-0472">Membrane</keyword>
<comment type="caution">
    <text evidence="3">The sequence shown here is derived from an EMBL/GenBank/DDBJ whole genome shotgun (WGS) entry which is preliminary data.</text>
</comment>
<dbReference type="EMBL" id="PYIX02000019">
    <property type="protein sequence ID" value="RFC83268.1"/>
    <property type="molecule type" value="Genomic_DNA"/>
</dbReference>
<evidence type="ECO:0000313" key="5">
    <source>
        <dbReference type="Proteomes" id="UP001595455"/>
    </source>
</evidence>
<dbReference type="AlphaFoldDB" id="A0A371YP76"/>
<evidence type="ECO:0000313" key="4">
    <source>
        <dbReference type="Proteomes" id="UP000240957"/>
    </source>
</evidence>
<keyword evidence="1" id="KW-0812">Transmembrane</keyword>
<accession>A0A371YP76</accession>
<keyword evidence="5" id="KW-1185">Reference proteome</keyword>
<dbReference type="Proteomes" id="UP000240957">
    <property type="component" value="Unassembled WGS sequence"/>
</dbReference>
<feature type="transmembrane region" description="Helical" evidence="1">
    <location>
        <begin position="83"/>
        <end position="103"/>
    </location>
</feature>